<comment type="subcellular location">
    <subcellularLocation>
        <location evidence="1">Cell outer membrane</location>
    </subcellularLocation>
</comment>
<evidence type="ECO:0000256" key="4">
    <source>
        <dbReference type="ARBA" id="ARBA00023136"/>
    </source>
</evidence>
<gene>
    <name evidence="7" type="ORF">G7078_10455</name>
</gene>
<dbReference type="PANTHER" id="PTHR38776">
    <property type="entry name" value="MLTA-INTERACTING PROTEIN-RELATED"/>
    <property type="match status" value="1"/>
</dbReference>
<keyword evidence="4" id="KW-0472">Membrane</keyword>
<sequence length="260" mass="27560">MRLLLTVASVILVAVPVAEASAQAVGTYRVRAGLGAQMRPEYLGSDGREWAPYPKVSIAKGDEPFGFGAPDDSFGIKLVRSGGFSIGPAAKIRSGRKDSDVGLPLGKVDRAVEIGAFAEQQVSKSFRLRGEVLKAVSGHDGLVGSLGADYVNRDGDKYLFSIGPRLRLADKKFHEAYFGVTPQAALATGLDAYNPGGGIYAVGMTSSANYALNKDWGLFGYGRYDRLVGDAAKSPVIRDIGSRDQFSVGAGLTYTFNVKI</sequence>
<feature type="signal peptide" evidence="6">
    <location>
        <begin position="1"/>
        <end position="20"/>
    </location>
</feature>
<dbReference type="Proteomes" id="UP000502502">
    <property type="component" value="Chromosome"/>
</dbReference>
<feature type="chain" id="PRO_5026292541" evidence="6">
    <location>
        <begin position="21"/>
        <end position="260"/>
    </location>
</feature>
<evidence type="ECO:0000256" key="1">
    <source>
        <dbReference type="ARBA" id="ARBA00004442"/>
    </source>
</evidence>
<keyword evidence="3 6" id="KW-0732">Signal</keyword>
<evidence type="ECO:0000256" key="3">
    <source>
        <dbReference type="ARBA" id="ARBA00022729"/>
    </source>
</evidence>
<evidence type="ECO:0000256" key="2">
    <source>
        <dbReference type="ARBA" id="ARBA00005722"/>
    </source>
</evidence>
<keyword evidence="8" id="KW-1185">Reference proteome</keyword>
<comment type="similarity">
    <text evidence="2">Belongs to the MipA/OmpV family.</text>
</comment>
<evidence type="ECO:0000256" key="5">
    <source>
        <dbReference type="ARBA" id="ARBA00023237"/>
    </source>
</evidence>
<dbReference type="EMBL" id="CP049871">
    <property type="protein sequence ID" value="QIL03156.1"/>
    <property type="molecule type" value="Genomic_DNA"/>
</dbReference>
<dbReference type="KEGG" id="ssin:G7078_10455"/>
<proteinExistence type="inferred from homology"/>
<dbReference type="GO" id="GO:0009279">
    <property type="term" value="C:cell outer membrane"/>
    <property type="evidence" value="ECO:0007669"/>
    <property type="project" value="UniProtKB-SubCell"/>
</dbReference>
<evidence type="ECO:0000313" key="8">
    <source>
        <dbReference type="Proteomes" id="UP000502502"/>
    </source>
</evidence>
<keyword evidence="5" id="KW-0998">Cell outer membrane</keyword>
<dbReference type="AlphaFoldDB" id="A0A6G7ZQH8"/>
<evidence type="ECO:0000313" key="7">
    <source>
        <dbReference type="EMBL" id="QIL03156.1"/>
    </source>
</evidence>
<organism evidence="7 8">
    <name type="scientific">Sphingomonas sinipercae</name>
    <dbReference type="NCBI Taxonomy" id="2714944"/>
    <lineage>
        <taxon>Bacteria</taxon>
        <taxon>Pseudomonadati</taxon>
        <taxon>Pseudomonadota</taxon>
        <taxon>Alphaproteobacteria</taxon>
        <taxon>Sphingomonadales</taxon>
        <taxon>Sphingomonadaceae</taxon>
        <taxon>Sphingomonas</taxon>
    </lineage>
</organism>
<name>A0A6G7ZQH8_9SPHN</name>
<dbReference type="Pfam" id="PF06629">
    <property type="entry name" value="MipA"/>
    <property type="match status" value="1"/>
</dbReference>
<dbReference type="InterPro" id="IPR010583">
    <property type="entry name" value="MipA"/>
</dbReference>
<dbReference type="RefSeq" id="WP_166095811.1">
    <property type="nucleotide sequence ID" value="NZ_CP049871.1"/>
</dbReference>
<reference evidence="7 8" key="1">
    <citation type="submission" date="2020-03" db="EMBL/GenBank/DDBJ databases">
        <title>Sphingomonas sp. nov., isolated from fish.</title>
        <authorList>
            <person name="Hyun D.-W."/>
            <person name="Bae J.-W."/>
        </authorList>
    </citation>
    <scope>NUCLEOTIDE SEQUENCE [LARGE SCALE GENOMIC DNA]</scope>
    <source>
        <strain evidence="7 8">HDW15C</strain>
    </source>
</reference>
<protein>
    <submittedName>
        <fullName evidence="7">MipA/OmpV family protein</fullName>
    </submittedName>
</protein>
<evidence type="ECO:0000256" key="6">
    <source>
        <dbReference type="SAM" id="SignalP"/>
    </source>
</evidence>
<dbReference type="PANTHER" id="PTHR38776:SF1">
    <property type="entry name" value="MLTA-INTERACTING PROTEIN-RELATED"/>
    <property type="match status" value="1"/>
</dbReference>
<accession>A0A6G7ZQH8</accession>